<dbReference type="SMART" id="SM00388">
    <property type="entry name" value="HisKA"/>
    <property type="match status" value="1"/>
</dbReference>
<dbReference type="SUPFAM" id="SSF55874">
    <property type="entry name" value="ATPase domain of HSP90 chaperone/DNA topoisomerase II/histidine kinase"/>
    <property type="match status" value="1"/>
</dbReference>
<dbReference type="PROSITE" id="PS50109">
    <property type="entry name" value="HIS_KIN"/>
    <property type="match status" value="1"/>
</dbReference>
<sequence>MTVRERLRSISLRQRVTLLFVATGLLASITLSTASYLTARSYILQRRDEVVERQAFNNAQLIRSQIRSRRSEAFELISNVRTEQGGFAVLHLQPENLFFSQEIRYTQAAFPTELVDAALTGVTARQRFTIDEQPYVGVAVHIADIDVQYFEAFPLDDEQRTLTAIGSALIVGVVIVAVLAGLVGVAVGRRIMRPLERVSEAAGDIAEGGLDTRLDSEVDPDLARLVTSFNGMADAVQARIEREARFASDVSHELRSPITALAAAVEVLDARRADLNDRTQQALDVVISQVRRFDQMVIDLLELSRLDVGITDLHPEETELAPLVRRIAQRYGATELVVEVQADSDGVAAIDKRRFERIMANLIDNARLHGGGATRVVIGEAPKEATDDASAQSTVFVAVEDSGPGVTPSERARIFERFARGSAGRSRAGGTGLGLALVAEHVRAHGGRTWVEDSPTGGARFVVTFPKGDA</sequence>
<dbReference type="SMART" id="SM00387">
    <property type="entry name" value="HATPase_c"/>
    <property type="match status" value="1"/>
</dbReference>
<keyword evidence="7" id="KW-0418">Kinase</keyword>
<feature type="domain" description="Histidine kinase" evidence="12">
    <location>
        <begin position="249"/>
        <end position="469"/>
    </location>
</feature>
<dbReference type="InterPro" id="IPR036890">
    <property type="entry name" value="HATPase_C_sf"/>
</dbReference>
<dbReference type="InterPro" id="IPR050428">
    <property type="entry name" value="TCS_sensor_his_kinase"/>
</dbReference>
<dbReference type="GO" id="GO:0000155">
    <property type="term" value="F:phosphorelay sensor kinase activity"/>
    <property type="evidence" value="ECO:0007669"/>
    <property type="project" value="InterPro"/>
</dbReference>
<dbReference type="SUPFAM" id="SSF47384">
    <property type="entry name" value="Homodimeric domain of signal transducing histidine kinase"/>
    <property type="match status" value="1"/>
</dbReference>
<evidence type="ECO:0000256" key="8">
    <source>
        <dbReference type="ARBA" id="ARBA00022989"/>
    </source>
</evidence>
<feature type="domain" description="HAMP" evidence="13">
    <location>
        <begin position="189"/>
        <end position="241"/>
    </location>
</feature>
<dbReference type="Gene3D" id="3.30.565.10">
    <property type="entry name" value="Histidine kinase-like ATPase, C-terminal domain"/>
    <property type="match status" value="1"/>
</dbReference>
<evidence type="ECO:0000313" key="14">
    <source>
        <dbReference type="EMBL" id="CAB4578286.1"/>
    </source>
</evidence>
<organism evidence="14">
    <name type="scientific">freshwater metagenome</name>
    <dbReference type="NCBI Taxonomy" id="449393"/>
    <lineage>
        <taxon>unclassified sequences</taxon>
        <taxon>metagenomes</taxon>
        <taxon>ecological metagenomes</taxon>
    </lineage>
</organism>
<evidence type="ECO:0000259" key="12">
    <source>
        <dbReference type="PROSITE" id="PS50109"/>
    </source>
</evidence>
<dbReference type="PANTHER" id="PTHR45436:SF5">
    <property type="entry name" value="SENSOR HISTIDINE KINASE TRCS"/>
    <property type="match status" value="1"/>
</dbReference>
<evidence type="ECO:0000256" key="5">
    <source>
        <dbReference type="ARBA" id="ARBA00022679"/>
    </source>
</evidence>
<dbReference type="Pfam" id="PF00672">
    <property type="entry name" value="HAMP"/>
    <property type="match status" value="1"/>
</dbReference>
<comment type="subcellular location">
    <subcellularLocation>
        <location evidence="2">Membrane</location>
    </subcellularLocation>
</comment>
<dbReference type="InterPro" id="IPR003661">
    <property type="entry name" value="HisK_dim/P_dom"/>
</dbReference>
<dbReference type="CDD" id="cd00082">
    <property type="entry name" value="HisKA"/>
    <property type="match status" value="1"/>
</dbReference>
<evidence type="ECO:0000256" key="9">
    <source>
        <dbReference type="ARBA" id="ARBA00023012"/>
    </source>
</evidence>
<reference evidence="14" key="1">
    <citation type="submission" date="2020-05" db="EMBL/GenBank/DDBJ databases">
        <authorList>
            <person name="Chiriac C."/>
            <person name="Salcher M."/>
            <person name="Ghai R."/>
            <person name="Kavagutti S V."/>
        </authorList>
    </citation>
    <scope>NUCLEOTIDE SEQUENCE</scope>
</reference>
<dbReference type="InterPro" id="IPR036097">
    <property type="entry name" value="HisK_dim/P_sf"/>
</dbReference>
<evidence type="ECO:0000256" key="4">
    <source>
        <dbReference type="ARBA" id="ARBA00022553"/>
    </source>
</evidence>
<evidence type="ECO:0000256" key="11">
    <source>
        <dbReference type="SAM" id="Phobius"/>
    </source>
</evidence>
<protein>
    <recommendedName>
        <fullName evidence="3">histidine kinase</fullName>
        <ecNumber evidence="3">2.7.13.3</ecNumber>
    </recommendedName>
</protein>
<dbReference type="PANTHER" id="PTHR45436">
    <property type="entry name" value="SENSOR HISTIDINE KINASE YKOH"/>
    <property type="match status" value="1"/>
</dbReference>
<dbReference type="SUPFAM" id="SSF158472">
    <property type="entry name" value="HAMP domain-like"/>
    <property type="match status" value="1"/>
</dbReference>
<keyword evidence="4" id="KW-0597">Phosphoprotein</keyword>
<keyword evidence="5" id="KW-0808">Transferase</keyword>
<evidence type="ECO:0000256" key="6">
    <source>
        <dbReference type="ARBA" id="ARBA00022692"/>
    </source>
</evidence>
<dbReference type="Pfam" id="PF00512">
    <property type="entry name" value="HisKA"/>
    <property type="match status" value="1"/>
</dbReference>
<dbReference type="InterPro" id="IPR003660">
    <property type="entry name" value="HAMP_dom"/>
</dbReference>
<evidence type="ECO:0000256" key="7">
    <source>
        <dbReference type="ARBA" id="ARBA00022777"/>
    </source>
</evidence>
<dbReference type="InterPro" id="IPR004358">
    <property type="entry name" value="Sig_transdc_His_kin-like_C"/>
</dbReference>
<dbReference type="AlphaFoldDB" id="A0A6J6EQF9"/>
<dbReference type="Gene3D" id="1.10.287.130">
    <property type="match status" value="1"/>
</dbReference>
<dbReference type="InterPro" id="IPR003594">
    <property type="entry name" value="HATPase_dom"/>
</dbReference>
<evidence type="ECO:0000256" key="3">
    <source>
        <dbReference type="ARBA" id="ARBA00012438"/>
    </source>
</evidence>
<proteinExistence type="predicted"/>
<gene>
    <name evidence="14" type="ORF">UFOPK1722_00824</name>
</gene>
<dbReference type="PROSITE" id="PS50885">
    <property type="entry name" value="HAMP"/>
    <property type="match status" value="1"/>
</dbReference>
<dbReference type="Pfam" id="PF02518">
    <property type="entry name" value="HATPase_c"/>
    <property type="match status" value="1"/>
</dbReference>
<evidence type="ECO:0000256" key="10">
    <source>
        <dbReference type="ARBA" id="ARBA00023136"/>
    </source>
</evidence>
<dbReference type="GO" id="GO:0005886">
    <property type="term" value="C:plasma membrane"/>
    <property type="evidence" value="ECO:0007669"/>
    <property type="project" value="TreeGrafter"/>
</dbReference>
<keyword evidence="6 11" id="KW-0812">Transmembrane</keyword>
<keyword evidence="9" id="KW-0902">Two-component regulatory system</keyword>
<evidence type="ECO:0000259" key="13">
    <source>
        <dbReference type="PROSITE" id="PS50885"/>
    </source>
</evidence>
<feature type="transmembrane region" description="Helical" evidence="11">
    <location>
        <begin position="164"/>
        <end position="187"/>
    </location>
</feature>
<dbReference type="Gene3D" id="6.10.340.10">
    <property type="match status" value="1"/>
</dbReference>
<name>A0A6J6EQF9_9ZZZZ</name>
<dbReference type="PRINTS" id="PR00344">
    <property type="entry name" value="BCTRLSENSOR"/>
</dbReference>
<accession>A0A6J6EQF9</accession>
<dbReference type="InterPro" id="IPR005467">
    <property type="entry name" value="His_kinase_dom"/>
</dbReference>
<keyword evidence="8 11" id="KW-1133">Transmembrane helix</keyword>
<dbReference type="SMART" id="SM00304">
    <property type="entry name" value="HAMP"/>
    <property type="match status" value="1"/>
</dbReference>
<dbReference type="EC" id="2.7.13.3" evidence="3"/>
<evidence type="ECO:0000256" key="1">
    <source>
        <dbReference type="ARBA" id="ARBA00000085"/>
    </source>
</evidence>
<evidence type="ECO:0000256" key="2">
    <source>
        <dbReference type="ARBA" id="ARBA00004370"/>
    </source>
</evidence>
<dbReference type="EMBL" id="CAEZTS010000060">
    <property type="protein sequence ID" value="CAB4578286.1"/>
    <property type="molecule type" value="Genomic_DNA"/>
</dbReference>
<dbReference type="CDD" id="cd06225">
    <property type="entry name" value="HAMP"/>
    <property type="match status" value="1"/>
</dbReference>
<keyword evidence="10 11" id="KW-0472">Membrane</keyword>
<comment type="catalytic activity">
    <reaction evidence="1">
        <text>ATP + protein L-histidine = ADP + protein N-phospho-L-histidine.</text>
        <dbReference type="EC" id="2.7.13.3"/>
    </reaction>
</comment>